<dbReference type="Proteomes" id="UP000681722">
    <property type="component" value="Unassembled WGS sequence"/>
</dbReference>
<evidence type="ECO:0000256" key="1">
    <source>
        <dbReference type="ARBA" id="ARBA00012486"/>
    </source>
</evidence>
<dbReference type="SUPFAM" id="SSF81383">
    <property type="entry name" value="F-box domain"/>
    <property type="match status" value="1"/>
</dbReference>
<dbReference type="GO" id="GO:0061631">
    <property type="term" value="F:ubiquitin conjugating enzyme activity"/>
    <property type="evidence" value="ECO:0007669"/>
    <property type="project" value="UniProtKB-EC"/>
</dbReference>
<dbReference type="Pfam" id="PF00179">
    <property type="entry name" value="UQ_con"/>
    <property type="match status" value="1"/>
</dbReference>
<name>A0A814GAM6_9BILA</name>
<dbReference type="InterPro" id="IPR001810">
    <property type="entry name" value="F-box_dom"/>
</dbReference>
<dbReference type="InterPro" id="IPR050113">
    <property type="entry name" value="Ub_conjugating_enzyme"/>
</dbReference>
<feature type="region of interest" description="Disordered" evidence="6">
    <location>
        <begin position="1"/>
        <end position="34"/>
    </location>
</feature>
<dbReference type="InterPro" id="IPR000608">
    <property type="entry name" value="UBC"/>
</dbReference>
<evidence type="ECO:0000259" key="7">
    <source>
        <dbReference type="PROSITE" id="PS50127"/>
    </source>
</evidence>
<dbReference type="PROSITE" id="PS50181">
    <property type="entry name" value="FBOX"/>
    <property type="match status" value="1"/>
</dbReference>
<dbReference type="EMBL" id="CAJNOQ010003025">
    <property type="protein sequence ID" value="CAF0991557.1"/>
    <property type="molecule type" value="Genomic_DNA"/>
</dbReference>
<dbReference type="SMART" id="SM00256">
    <property type="entry name" value="FBOX"/>
    <property type="match status" value="1"/>
</dbReference>
<evidence type="ECO:0000313" key="11">
    <source>
        <dbReference type="Proteomes" id="UP000663829"/>
    </source>
</evidence>
<feature type="compositionally biased region" description="Polar residues" evidence="6">
    <location>
        <begin position="15"/>
        <end position="34"/>
    </location>
</feature>
<protein>
    <recommendedName>
        <fullName evidence="1">E2 ubiquitin-conjugating enzyme</fullName>
        <ecNumber evidence="1">2.3.2.23</ecNumber>
    </recommendedName>
</protein>
<dbReference type="InterPro" id="IPR016135">
    <property type="entry name" value="UBQ-conjugating_enzyme/RWD"/>
</dbReference>
<dbReference type="Pfam" id="PF00646">
    <property type="entry name" value="F-box"/>
    <property type="match status" value="1"/>
</dbReference>
<evidence type="ECO:0000256" key="5">
    <source>
        <dbReference type="ARBA" id="ARBA00022840"/>
    </source>
</evidence>
<reference evidence="9" key="1">
    <citation type="submission" date="2021-02" db="EMBL/GenBank/DDBJ databases">
        <authorList>
            <person name="Nowell W R."/>
        </authorList>
    </citation>
    <scope>NUCLEOTIDE SEQUENCE</scope>
</reference>
<keyword evidence="2" id="KW-0808">Transferase</keyword>
<feature type="domain" description="F-box" evidence="8">
    <location>
        <begin position="64"/>
        <end position="110"/>
    </location>
</feature>
<dbReference type="CDD" id="cd09917">
    <property type="entry name" value="F-box_SF"/>
    <property type="match status" value="1"/>
</dbReference>
<evidence type="ECO:0000259" key="8">
    <source>
        <dbReference type="PROSITE" id="PS50181"/>
    </source>
</evidence>
<gene>
    <name evidence="9" type="ORF">GPM918_LOCUS13280</name>
    <name evidence="10" type="ORF">SRO942_LOCUS13275</name>
</gene>
<dbReference type="SMART" id="SM00212">
    <property type="entry name" value="UBCc"/>
    <property type="match status" value="1"/>
</dbReference>
<dbReference type="AlphaFoldDB" id="A0A814GAM6"/>
<organism evidence="9 11">
    <name type="scientific">Didymodactylos carnosus</name>
    <dbReference type="NCBI Taxonomy" id="1234261"/>
    <lineage>
        <taxon>Eukaryota</taxon>
        <taxon>Metazoa</taxon>
        <taxon>Spiralia</taxon>
        <taxon>Gnathifera</taxon>
        <taxon>Rotifera</taxon>
        <taxon>Eurotatoria</taxon>
        <taxon>Bdelloidea</taxon>
        <taxon>Philodinida</taxon>
        <taxon>Philodinidae</taxon>
        <taxon>Didymodactylos</taxon>
    </lineage>
</organism>
<dbReference type="GO" id="GO:0005524">
    <property type="term" value="F:ATP binding"/>
    <property type="evidence" value="ECO:0007669"/>
    <property type="project" value="UniProtKB-KW"/>
</dbReference>
<dbReference type="InterPro" id="IPR036047">
    <property type="entry name" value="F-box-like_dom_sf"/>
</dbReference>
<dbReference type="EMBL" id="CAJOBC010003024">
    <property type="protein sequence ID" value="CAF3763386.1"/>
    <property type="molecule type" value="Genomic_DNA"/>
</dbReference>
<dbReference type="FunFam" id="3.10.110.10:FF:000060">
    <property type="entry name" value="Ubiquitin conjugating enzyme (UbcB)"/>
    <property type="match status" value="1"/>
</dbReference>
<feature type="non-terminal residue" evidence="9">
    <location>
        <position position="1"/>
    </location>
</feature>
<comment type="caution">
    <text evidence="9">The sequence shown here is derived from an EMBL/GenBank/DDBJ whole genome shotgun (WGS) entry which is preliminary data.</text>
</comment>
<dbReference type="Proteomes" id="UP000663829">
    <property type="component" value="Unassembled WGS sequence"/>
</dbReference>
<dbReference type="Gene3D" id="1.20.1280.50">
    <property type="match status" value="1"/>
</dbReference>
<dbReference type="PROSITE" id="PS50127">
    <property type="entry name" value="UBC_2"/>
    <property type="match status" value="1"/>
</dbReference>
<keyword evidence="4" id="KW-0833">Ubl conjugation pathway</keyword>
<evidence type="ECO:0000313" key="9">
    <source>
        <dbReference type="EMBL" id="CAF0991557.1"/>
    </source>
</evidence>
<keyword evidence="11" id="KW-1185">Reference proteome</keyword>
<proteinExistence type="predicted"/>
<dbReference type="Gene3D" id="3.10.110.10">
    <property type="entry name" value="Ubiquitin Conjugating Enzyme"/>
    <property type="match status" value="1"/>
</dbReference>
<evidence type="ECO:0000313" key="10">
    <source>
        <dbReference type="EMBL" id="CAF3763386.1"/>
    </source>
</evidence>
<dbReference type="OrthoDB" id="9973183at2759"/>
<dbReference type="CDD" id="cd23826">
    <property type="entry name" value="UEV_Morgue-like"/>
    <property type="match status" value="1"/>
</dbReference>
<evidence type="ECO:0000256" key="4">
    <source>
        <dbReference type="ARBA" id="ARBA00022786"/>
    </source>
</evidence>
<sequence length="327" mass="37698">KSDSNDSGNEDVGDSVTSSKPKKNTGQSSSLNTASLSRINRRNELLNELVYELTTPRTKVSSSDTYLENLPPEVMLAIMKNMDDLSIYAISKASYRWRRLINSTVDWQTFLRTRWPLFVLSRNDDNIDISRIYDHLIQSTSCFLCLNETGIRFENHLAIHPTLWRHRRLQSEIRALQGEPPEGIEATPLDPSSCYHWQASVLGPSGSPYEGGIFYLYLHIPQSYPMIPPRVRFITKIFHPNINMHGDIGLDSFSHNWSLALTISKVLISVQSLLTDPYAYICMNRRAGDLFLNNREQYEQIARNWTWKYAMVDFINSDEIDIDHIDY</sequence>
<keyword evidence="3" id="KW-0547">Nucleotide-binding</keyword>
<accession>A0A814GAM6</accession>
<evidence type="ECO:0000256" key="2">
    <source>
        <dbReference type="ARBA" id="ARBA00022679"/>
    </source>
</evidence>
<dbReference type="SUPFAM" id="SSF54495">
    <property type="entry name" value="UBC-like"/>
    <property type="match status" value="1"/>
</dbReference>
<feature type="domain" description="UBC core" evidence="7">
    <location>
        <begin position="164"/>
        <end position="311"/>
    </location>
</feature>
<dbReference type="EC" id="2.3.2.23" evidence="1"/>
<evidence type="ECO:0000256" key="3">
    <source>
        <dbReference type="ARBA" id="ARBA00022741"/>
    </source>
</evidence>
<keyword evidence="5" id="KW-0067">ATP-binding</keyword>
<evidence type="ECO:0000256" key="6">
    <source>
        <dbReference type="SAM" id="MobiDB-lite"/>
    </source>
</evidence>
<dbReference type="PANTHER" id="PTHR24067">
    <property type="entry name" value="UBIQUITIN-CONJUGATING ENZYME E2"/>
    <property type="match status" value="1"/>
</dbReference>